<feature type="domain" description="Serine hydroxymethyltransferase-like" evidence="5">
    <location>
        <begin position="19"/>
        <end position="83"/>
    </location>
</feature>
<dbReference type="GO" id="GO:0004372">
    <property type="term" value="F:glycine hydroxymethyltransferase activity"/>
    <property type="evidence" value="ECO:0007669"/>
    <property type="project" value="UniProtKB-EC"/>
</dbReference>
<dbReference type="EMBL" id="WOCE01000020">
    <property type="protein sequence ID" value="KAE9591177.1"/>
    <property type="molecule type" value="Genomic_DNA"/>
</dbReference>
<proteinExistence type="predicted"/>
<dbReference type="InterPro" id="IPR039429">
    <property type="entry name" value="SHMT-like_dom"/>
</dbReference>
<dbReference type="PANTHER" id="PTHR11680">
    <property type="entry name" value="SERINE HYDROXYMETHYLTRANSFERASE"/>
    <property type="match status" value="1"/>
</dbReference>
<comment type="catalytic activity">
    <reaction evidence="1">
        <text>(6R)-5,10-methylene-5,6,7,8-tetrahydrofolate + glycine + H2O = (6S)-5,6,7,8-tetrahydrofolate + L-serine</text>
        <dbReference type="Rhea" id="RHEA:15481"/>
        <dbReference type="ChEBI" id="CHEBI:15377"/>
        <dbReference type="ChEBI" id="CHEBI:15636"/>
        <dbReference type="ChEBI" id="CHEBI:33384"/>
        <dbReference type="ChEBI" id="CHEBI:57305"/>
        <dbReference type="ChEBI" id="CHEBI:57453"/>
        <dbReference type="EC" id="2.1.2.1"/>
    </reaction>
</comment>
<dbReference type="InterPro" id="IPR015424">
    <property type="entry name" value="PyrdxlP-dep_Trfase"/>
</dbReference>
<feature type="chain" id="PRO_5025492398" evidence="4">
    <location>
        <begin position="17"/>
        <end position="91"/>
    </location>
</feature>
<comment type="cofactor">
    <cofactor evidence="2">
        <name>pyridoxal 5'-phosphate</name>
        <dbReference type="ChEBI" id="CHEBI:597326"/>
    </cofactor>
</comment>
<feature type="signal peptide" evidence="4">
    <location>
        <begin position="1"/>
        <end position="16"/>
    </location>
</feature>
<reference evidence="7" key="1">
    <citation type="journal article" date="2020" name="Nat. Commun.">
        <title>Genome sequence of the cluster root forming white lupin.</title>
        <authorList>
            <person name="Hufnagel B."/>
            <person name="Marques A."/>
            <person name="Soriano A."/>
            <person name="Marques L."/>
            <person name="Divol F."/>
            <person name="Doumas P."/>
            <person name="Sallet E."/>
            <person name="Mancinotti D."/>
            <person name="Carrere S."/>
            <person name="Marande W."/>
            <person name="Arribat S."/>
            <person name="Keller J."/>
            <person name="Huneau C."/>
            <person name="Blein T."/>
            <person name="Aime D."/>
            <person name="Laguerre M."/>
            <person name="Taylor J."/>
            <person name="Schubert V."/>
            <person name="Nelson M."/>
            <person name="Geu-Flores F."/>
            <person name="Crespi M."/>
            <person name="Gallardo-Guerrero K."/>
            <person name="Delaux P.-M."/>
            <person name="Salse J."/>
            <person name="Berges H."/>
            <person name="Guyot R."/>
            <person name="Gouzy J."/>
            <person name="Peret B."/>
        </authorList>
    </citation>
    <scope>NUCLEOTIDE SEQUENCE [LARGE SCALE GENOMIC DNA]</scope>
    <source>
        <strain evidence="7">cv. Amiga</strain>
    </source>
</reference>
<keyword evidence="7" id="KW-1185">Reference proteome</keyword>
<evidence type="ECO:0000313" key="6">
    <source>
        <dbReference type="EMBL" id="KAE9591177.1"/>
    </source>
</evidence>
<evidence type="ECO:0000256" key="2">
    <source>
        <dbReference type="ARBA" id="ARBA00001933"/>
    </source>
</evidence>
<evidence type="ECO:0000313" key="7">
    <source>
        <dbReference type="Proteomes" id="UP000447434"/>
    </source>
</evidence>
<evidence type="ECO:0000259" key="5">
    <source>
        <dbReference type="Pfam" id="PF00464"/>
    </source>
</evidence>
<comment type="caution">
    <text evidence="6">The sequence shown here is derived from an EMBL/GenBank/DDBJ whole genome shotgun (WGS) entry which is preliminary data.</text>
</comment>
<dbReference type="GO" id="GO:0030170">
    <property type="term" value="F:pyridoxal phosphate binding"/>
    <property type="evidence" value="ECO:0007669"/>
    <property type="project" value="TreeGrafter"/>
</dbReference>
<dbReference type="InterPro" id="IPR049943">
    <property type="entry name" value="Ser_HO-MeTrfase-like"/>
</dbReference>
<dbReference type="OrthoDB" id="1911502at2759"/>
<keyword evidence="4" id="KW-0732">Signal</keyword>
<dbReference type="PANTHER" id="PTHR11680:SF28">
    <property type="entry name" value="SERINE HYDROXYMETHYLTRANSFERASE, MITOCHONDRIAL"/>
    <property type="match status" value="1"/>
</dbReference>
<dbReference type="SUPFAM" id="SSF53383">
    <property type="entry name" value="PLP-dependent transferases"/>
    <property type="match status" value="1"/>
</dbReference>
<protein>
    <submittedName>
        <fullName evidence="6">Putative glycine hydroxymethyltransferase</fullName>
    </submittedName>
</protein>
<keyword evidence="6" id="KW-0808">Transferase</keyword>
<dbReference type="Proteomes" id="UP000447434">
    <property type="component" value="Chromosome 20"/>
</dbReference>
<evidence type="ECO:0000256" key="3">
    <source>
        <dbReference type="ARBA" id="ARBA00022898"/>
    </source>
</evidence>
<gene>
    <name evidence="6" type="ORF">Lalb_Chr20g0115571</name>
</gene>
<dbReference type="GO" id="GO:0019264">
    <property type="term" value="P:glycine biosynthetic process from serine"/>
    <property type="evidence" value="ECO:0007669"/>
    <property type="project" value="TreeGrafter"/>
</dbReference>
<dbReference type="GO" id="GO:0035999">
    <property type="term" value="P:tetrahydrofolate interconversion"/>
    <property type="evidence" value="ECO:0007669"/>
    <property type="project" value="UniProtKB-UniPathway"/>
</dbReference>
<evidence type="ECO:0000256" key="4">
    <source>
        <dbReference type="SAM" id="SignalP"/>
    </source>
</evidence>
<sequence length="91" mass="10411">MVPMLMLAFMIMHVFARYKQKTVLLPDIAHISGLVIVGVIPYPIDYADVVTTTTRKSLCGPHGSMIFFRKGVKEINKQRQEAMTPEFNHYQ</sequence>
<dbReference type="GO" id="GO:0005739">
    <property type="term" value="C:mitochondrion"/>
    <property type="evidence" value="ECO:0007669"/>
    <property type="project" value="TreeGrafter"/>
</dbReference>
<dbReference type="Gene3D" id="3.40.640.10">
    <property type="entry name" value="Type I PLP-dependent aspartate aminotransferase-like (Major domain)"/>
    <property type="match status" value="1"/>
</dbReference>
<dbReference type="GO" id="GO:0008168">
    <property type="term" value="F:methyltransferase activity"/>
    <property type="evidence" value="ECO:0007669"/>
    <property type="project" value="UniProtKB-KW"/>
</dbReference>
<dbReference type="InterPro" id="IPR015421">
    <property type="entry name" value="PyrdxlP-dep_Trfase_major"/>
</dbReference>
<keyword evidence="6" id="KW-0489">Methyltransferase</keyword>
<organism evidence="6 7">
    <name type="scientific">Lupinus albus</name>
    <name type="common">White lupine</name>
    <name type="synonym">Lupinus termis</name>
    <dbReference type="NCBI Taxonomy" id="3870"/>
    <lineage>
        <taxon>Eukaryota</taxon>
        <taxon>Viridiplantae</taxon>
        <taxon>Streptophyta</taxon>
        <taxon>Embryophyta</taxon>
        <taxon>Tracheophyta</taxon>
        <taxon>Spermatophyta</taxon>
        <taxon>Magnoliopsida</taxon>
        <taxon>eudicotyledons</taxon>
        <taxon>Gunneridae</taxon>
        <taxon>Pentapetalae</taxon>
        <taxon>rosids</taxon>
        <taxon>fabids</taxon>
        <taxon>Fabales</taxon>
        <taxon>Fabaceae</taxon>
        <taxon>Papilionoideae</taxon>
        <taxon>50 kb inversion clade</taxon>
        <taxon>genistoids sensu lato</taxon>
        <taxon>core genistoids</taxon>
        <taxon>Genisteae</taxon>
        <taxon>Lupinus</taxon>
    </lineage>
</organism>
<dbReference type="UniPathway" id="UPA00193"/>
<dbReference type="Pfam" id="PF00464">
    <property type="entry name" value="SHMT"/>
    <property type="match status" value="1"/>
</dbReference>
<keyword evidence="3" id="KW-0663">Pyridoxal phosphate</keyword>
<accession>A0A6A4NXC5</accession>
<dbReference type="AlphaFoldDB" id="A0A6A4NXC5"/>
<evidence type="ECO:0000256" key="1">
    <source>
        <dbReference type="ARBA" id="ARBA00001528"/>
    </source>
</evidence>
<dbReference type="GO" id="GO:0032259">
    <property type="term" value="P:methylation"/>
    <property type="evidence" value="ECO:0007669"/>
    <property type="project" value="UniProtKB-KW"/>
</dbReference>
<name>A0A6A4NXC5_LUPAL</name>